<evidence type="ECO:0008006" key="4">
    <source>
        <dbReference type="Google" id="ProtNLM"/>
    </source>
</evidence>
<dbReference type="Proteomes" id="UP001049176">
    <property type="component" value="Chromosome 6"/>
</dbReference>
<feature type="transmembrane region" description="Helical" evidence="1">
    <location>
        <begin position="211"/>
        <end position="237"/>
    </location>
</feature>
<dbReference type="GO" id="GO:0032153">
    <property type="term" value="C:cell division site"/>
    <property type="evidence" value="ECO:0007669"/>
    <property type="project" value="TreeGrafter"/>
</dbReference>
<gene>
    <name evidence="2" type="ORF">E1B28_010221</name>
</gene>
<name>A0A9P7RWR4_9AGAR</name>
<keyword evidence="1" id="KW-0472">Membrane</keyword>
<protein>
    <recommendedName>
        <fullName evidence="4">Pali-domain-containing protein</fullName>
    </recommendedName>
</protein>
<dbReference type="GO" id="GO:0005886">
    <property type="term" value="C:plasma membrane"/>
    <property type="evidence" value="ECO:0007669"/>
    <property type="project" value="InterPro"/>
</dbReference>
<proteinExistence type="predicted"/>
<feature type="transmembrane region" description="Helical" evidence="1">
    <location>
        <begin position="180"/>
        <end position="204"/>
    </location>
</feature>
<dbReference type="PANTHER" id="PTHR28013">
    <property type="entry name" value="PROTEIN DCV1-RELATED"/>
    <property type="match status" value="1"/>
</dbReference>
<dbReference type="Pfam" id="PF06687">
    <property type="entry name" value="SUR7"/>
    <property type="match status" value="1"/>
</dbReference>
<evidence type="ECO:0000313" key="2">
    <source>
        <dbReference type="EMBL" id="KAG7091169.1"/>
    </source>
</evidence>
<comment type="caution">
    <text evidence="2">The sequence shown here is derived from an EMBL/GenBank/DDBJ whole genome shotgun (WGS) entry which is preliminary data.</text>
</comment>
<dbReference type="KEGG" id="more:E1B28_010221"/>
<dbReference type="GO" id="GO:0035838">
    <property type="term" value="C:growing cell tip"/>
    <property type="evidence" value="ECO:0007669"/>
    <property type="project" value="TreeGrafter"/>
</dbReference>
<feature type="transmembrane region" description="Helical" evidence="1">
    <location>
        <begin position="69"/>
        <end position="95"/>
    </location>
</feature>
<sequence>MIMKLRGSTTPGFCISRWHWEFGPFGNAPLNCHYSLPLVISFIRAAIQPPSPPKAIMKRQHKPLVEHKITSLFCVLFLTATFVLLLLVGLSLTIIKPIYIIRVFSIRTGQPATSLATELRFGVWGVCASSALDAPTAFENDGPCFGPQLGYASFTDLIPEDFLQHFGLTDGIVNTVLKGLLTILVLHLVAAGFSLFGLVTALFLASHTLTILSLVLTIITSLLTTIVFAIDLVIIVATKSQLPKLTNNGVAVGTGNAVWMVLGALIATWLAVIFLSARACYCCGVRRKGLDTY</sequence>
<dbReference type="GeneID" id="66079297"/>
<dbReference type="InterPro" id="IPR051380">
    <property type="entry name" value="pH-response_reg_palI/RIM9"/>
</dbReference>
<keyword evidence="1" id="KW-0812">Transmembrane</keyword>
<organism evidence="2 3">
    <name type="scientific">Marasmius oreades</name>
    <name type="common">fairy-ring Marasmius</name>
    <dbReference type="NCBI Taxonomy" id="181124"/>
    <lineage>
        <taxon>Eukaryota</taxon>
        <taxon>Fungi</taxon>
        <taxon>Dikarya</taxon>
        <taxon>Basidiomycota</taxon>
        <taxon>Agaricomycotina</taxon>
        <taxon>Agaricomycetes</taxon>
        <taxon>Agaricomycetidae</taxon>
        <taxon>Agaricales</taxon>
        <taxon>Marasmiineae</taxon>
        <taxon>Marasmiaceae</taxon>
        <taxon>Marasmius</taxon>
    </lineage>
</organism>
<keyword evidence="3" id="KW-1185">Reference proteome</keyword>
<dbReference type="InterPro" id="IPR009571">
    <property type="entry name" value="SUR7/Rim9-like_fungi"/>
</dbReference>
<feature type="transmembrane region" description="Helical" evidence="1">
    <location>
        <begin position="257"/>
        <end position="277"/>
    </location>
</feature>
<dbReference type="AlphaFoldDB" id="A0A9P7RWR4"/>
<dbReference type="EMBL" id="CM032186">
    <property type="protein sequence ID" value="KAG7091169.1"/>
    <property type="molecule type" value="Genomic_DNA"/>
</dbReference>
<evidence type="ECO:0000313" key="3">
    <source>
        <dbReference type="Proteomes" id="UP001049176"/>
    </source>
</evidence>
<accession>A0A9P7RWR4</accession>
<evidence type="ECO:0000256" key="1">
    <source>
        <dbReference type="SAM" id="Phobius"/>
    </source>
</evidence>
<dbReference type="RefSeq" id="XP_043007639.1">
    <property type="nucleotide sequence ID" value="XM_043155175.1"/>
</dbReference>
<dbReference type="PANTHER" id="PTHR28013:SF4">
    <property type="entry name" value="MARVEL DOMAIN-CONTAINING PROTEIN"/>
    <property type="match status" value="1"/>
</dbReference>
<dbReference type="OrthoDB" id="3881at2759"/>
<reference evidence="2" key="1">
    <citation type="journal article" date="2021" name="Genome Biol. Evol.">
        <title>The assembled and annotated genome of the fairy-ring fungus Marasmius oreades.</title>
        <authorList>
            <person name="Hiltunen M."/>
            <person name="Ament-Velasquez S.L."/>
            <person name="Johannesson H."/>
        </authorList>
    </citation>
    <scope>NUCLEOTIDE SEQUENCE</scope>
    <source>
        <strain evidence="2">03SP1</strain>
    </source>
</reference>
<keyword evidence="1" id="KW-1133">Transmembrane helix</keyword>